<evidence type="ECO:0000259" key="10">
    <source>
        <dbReference type="Pfam" id="PF01618"/>
    </source>
</evidence>
<dbReference type="EMBL" id="BLAB01000001">
    <property type="protein sequence ID" value="GER92453.1"/>
    <property type="molecule type" value="Genomic_DNA"/>
</dbReference>
<reference evidence="11" key="1">
    <citation type="submission" date="2019-10" db="EMBL/GenBank/DDBJ databases">
        <title>Metagenomic sequencing of thiosulfate-disproportionating enrichment culture.</title>
        <authorList>
            <person name="Umezawa K."/>
            <person name="Kojima H."/>
            <person name="Fukui M."/>
        </authorList>
    </citation>
    <scope>NUCLEOTIDE SEQUENCE</scope>
    <source>
        <strain evidence="11">45J</strain>
    </source>
</reference>
<keyword evidence="8 9" id="KW-0472">Membrane</keyword>
<evidence type="ECO:0000256" key="5">
    <source>
        <dbReference type="ARBA" id="ARBA00022692"/>
    </source>
</evidence>
<name>A0A5J4KY92_9ZZZZ</name>
<accession>A0A5J4KY92</accession>
<dbReference type="InterPro" id="IPR050790">
    <property type="entry name" value="ExbB/TolQ_transport"/>
</dbReference>
<dbReference type="PANTHER" id="PTHR30625:SF15">
    <property type="entry name" value="BIOPOLYMER TRANSPORT PROTEIN EXBB"/>
    <property type="match status" value="1"/>
</dbReference>
<feature type="transmembrane region" description="Helical" evidence="9">
    <location>
        <begin position="12"/>
        <end position="31"/>
    </location>
</feature>
<evidence type="ECO:0000256" key="9">
    <source>
        <dbReference type="SAM" id="Phobius"/>
    </source>
</evidence>
<keyword evidence="4" id="KW-1003">Cell membrane</keyword>
<keyword evidence="6" id="KW-0653">Protein transport</keyword>
<feature type="domain" description="MotA/TolQ/ExbB proton channel" evidence="10">
    <location>
        <begin position="68"/>
        <end position="164"/>
    </location>
</feature>
<evidence type="ECO:0000256" key="1">
    <source>
        <dbReference type="ARBA" id="ARBA00004651"/>
    </source>
</evidence>
<feature type="transmembrane region" description="Helical" evidence="9">
    <location>
        <begin position="86"/>
        <end position="109"/>
    </location>
</feature>
<evidence type="ECO:0000256" key="7">
    <source>
        <dbReference type="ARBA" id="ARBA00022989"/>
    </source>
</evidence>
<evidence type="ECO:0000256" key="4">
    <source>
        <dbReference type="ARBA" id="ARBA00022475"/>
    </source>
</evidence>
<dbReference type="GO" id="GO:0017038">
    <property type="term" value="P:protein import"/>
    <property type="evidence" value="ECO:0007669"/>
    <property type="project" value="TreeGrafter"/>
</dbReference>
<dbReference type="Pfam" id="PF01618">
    <property type="entry name" value="MotA_ExbB"/>
    <property type="match status" value="1"/>
</dbReference>
<organism evidence="11">
    <name type="scientific">hot springs metagenome</name>
    <dbReference type="NCBI Taxonomy" id="433727"/>
    <lineage>
        <taxon>unclassified sequences</taxon>
        <taxon>metagenomes</taxon>
        <taxon>ecological metagenomes</taxon>
    </lineage>
</organism>
<sequence>MIDLFFKGGFLMYPIALCSVIGLTILINKAVQYRLLLKEIESQPDGIAKTKPQIMAPILKALQDGCDERELSIVGTRQVREIEKGLSWLGLIATIAPLLGLTGTVTGMIKAFMVIAESSSVNPSMLAGGIWEALITTAAGLLVAIPIHIGHHYLEKQADEIAFVMKEITTSLYMRCKGGV</sequence>
<dbReference type="AlphaFoldDB" id="A0A5J4KY92"/>
<dbReference type="GO" id="GO:0005886">
    <property type="term" value="C:plasma membrane"/>
    <property type="evidence" value="ECO:0007669"/>
    <property type="project" value="UniProtKB-SubCell"/>
</dbReference>
<gene>
    <name evidence="11" type="ORF">A45J_0169</name>
</gene>
<keyword evidence="7 9" id="KW-1133">Transmembrane helix</keyword>
<evidence type="ECO:0000256" key="3">
    <source>
        <dbReference type="ARBA" id="ARBA00022448"/>
    </source>
</evidence>
<evidence type="ECO:0000256" key="2">
    <source>
        <dbReference type="ARBA" id="ARBA00010442"/>
    </source>
</evidence>
<dbReference type="PANTHER" id="PTHR30625">
    <property type="entry name" value="PROTEIN TOLQ"/>
    <property type="match status" value="1"/>
</dbReference>
<dbReference type="InterPro" id="IPR002898">
    <property type="entry name" value="MotA_ExbB_proton_chnl"/>
</dbReference>
<evidence type="ECO:0000313" key="11">
    <source>
        <dbReference type="EMBL" id="GER92453.1"/>
    </source>
</evidence>
<keyword evidence="5 9" id="KW-0812">Transmembrane</keyword>
<keyword evidence="3" id="KW-0813">Transport</keyword>
<comment type="similarity">
    <text evidence="2">Belongs to the ExbB/TolQ family.</text>
</comment>
<proteinExistence type="inferred from homology"/>
<evidence type="ECO:0000256" key="6">
    <source>
        <dbReference type="ARBA" id="ARBA00022927"/>
    </source>
</evidence>
<evidence type="ECO:0000256" key="8">
    <source>
        <dbReference type="ARBA" id="ARBA00023136"/>
    </source>
</evidence>
<protein>
    <submittedName>
        <fullName evidence="11">MotA/TolQ/ExbB proton channel family protein</fullName>
    </submittedName>
</protein>
<comment type="subcellular location">
    <subcellularLocation>
        <location evidence="1">Cell membrane</location>
        <topology evidence="1">Multi-pass membrane protein</topology>
    </subcellularLocation>
</comment>
<feature type="transmembrane region" description="Helical" evidence="9">
    <location>
        <begin position="129"/>
        <end position="149"/>
    </location>
</feature>
<comment type="caution">
    <text evidence="11">The sequence shown here is derived from an EMBL/GenBank/DDBJ whole genome shotgun (WGS) entry which is preliminary data.</text>
</comment>